<evidence type="ECO:0000259" key="6">
    <source>
        <dbReference type="PROSITE" id="PS51123"/>
    </source>
</evidence>
<dbReference type="KEGG" id="tvr:TVD_08995"/>
<evidence type="ECO:0000256" key="3">
    <source>
        <dbReference type="ARBA" id="ARBA00023237"/>
    </source>
</evidence>
<gene>
    <name evidence="7" type="ORF">TVD_08995</name>
</gene>
<keyword evidence="2 4" id="KW-0472">Membrane</keyword>
<dbReference type="Gene3D" id="3.30.1330.60">
    <property type="entry name" value="OmpA-like domain"/>
    <property type="match status" value="1"/>
</dbReference>
<protein>
    <submittedName>
        <fullName evidence="7">Flagellar motor protein MotB</fullName>
    </submittedName>
</protein>
<dbReference type="PANTHER" id="PTHR30329:SF21">
    <property type="entry name" value="LIPOPROTEIN YIAD-RELATED"/>
    <property type="match status" value="1"/>
</dbReference>
<keyword evidence="7" id="KW-0282">Flagellum</keyword>
<proteinExistence type="predicted"/>
<keyword evidence="3" id="KW-0998">Cell outer membrane</keyword>
<evidence type="ECO:0000256" key="1">
    <source>
        <dbReference type="ARBA" id="ARBA00004442"/>
    </source>
</evidence>
<sequence length="325" mass="34745">MGKRANTAVAGWVVAGLMGVGSAGAADIDGAGDHPDVPRVAGSYIVYQDQSDFDRLAVPTGPWDGDGFESVERLEGEVLRLSYNFEDPSVTTLRVKRSYLQALEARGFEILFTGSEEELSGGAGRTFFRESGLFERGARDCCRVANRDRQVRYIAARSEAGDVLAGIAVFNARRVDGPAVSKAIVTAEDMDTTMDHQPLTAGEMETGLIEDGRVAVQDILFEVNSAAILPASAEALATIADLMNEQSSMELLVVGHTDNTGDFDYNVSLSLERAQSVVNWLRDGHGIAGSRLQAAGAGMMAPVTTNRTEAGRAQNRRVELVERGG</sequence>
<evidence type="ECO:0000256" key="5">
    <source>
        <dbReference type="SAM" id="SignalP"/>
    </source>
</evidence>
<dbReference type="PATRIC" id="fig|106634.4.peg.1839"/>
<dbReference type="RefSeq" id="WP_047251405.1">
    <property type="nucleotide sequence ID" value="NZ_CP011367.1"/>
</dbReference>
<dbReference type="InterPro" id="IPR006664">
    <property type="entry name" value="OMP_bac"/>
</dbReference>
<dbReference type="InterPro" id="IPR036737">
    <property type="entry name" value="OmpA-like_sf"/>
</dbReference>
<dbReference type="CDD" id="cd07185">
    <property type="entry name" value="OmpA_C-like"/>
    <property type="match status" value="1"/>
</dbReference>
<dbReference type="EMBL" id="CP011367">
    <property type="protein sequence ID" value="AKJ95482.1"/>
    <property type="molecule type" value="Genomic_DNA"/>
</dbReference>
<dbReference type="PROSITE" id="PS51123">
    <property type="entry name" value="OMPA_2"/>
    <property type="match status" value="1"/>
</dbReference>
<organism evidence="7 8">
    <name type="scientific">Thioalkalivibrio versutus</name>
    <dbReference type="NCBI Taxonomy" id="106634"/>
    <lineage>
        <taxon>Bacteria</taxon>
        <taxon>Pseudomonadati</taxon>
        <taxon>Pseudomonadota</taxon>
        <taxon>Gammaproteobacteria</taxon>
        <taxon>Chromatiales</taxon>
        <taxon>Ectothiorhodospiraceae</taxon>
        <taxon>Thioalkalivibrio</taxon>
    </lineage>
</organism>
<name>A0A0G3G7L1_9GAMM</name>
<dbReference type="PRINTS" id="PR01021">
    <property type="entry name" value="OMPADOMAIN"/>
</dbReference>
<evidence type="ECO:0000313" key="7">
    <source>
        <dbReference type="EMBL" id="AKJ95482.1"/>
    </source>
</evidence>
<feature type="chain" id="PRO_5002553745" evidence="5">
    <location>
        <begin position="26"/>
        <end position="325"/>
    </location>
</feature>
<comment type="subcellular location">
    <subcellularLocation>
        <location evidence="1">Cell outer membrane</location>
    </subcellularLocation>
</comment>
<evidence type="ECO:0000256" key="2">
    <source>
        <dbReference type="ARBA" id="ARBA00023136"/>
    </source>
</evidence>
<feature type="domain" description="OmpA-like" evidence="6">
    <location>
        <begin position="208"/>
        <end position="325"/>
    </location>
</feature>
<keyword evidence="5" id="KW-0732">Signal</keyword>
<keyword evidence="7" id="KW-0966">Cell projection</keyword>
<dbReference type="InterPro" id="IPR050330">
    <property type="entry name" value="Bact_OuterMem_StrucFunc"/>
</dbReference>
<reference evidence="7 8" key="1">
    <citation type="submission" date="2015-04" db="EMBL/GenBank/DDBJ databases">
        <title>Complete Sequence for the Genome of the Thioalkalivibrio versutus D301.</title>
        <authorList>
            <person name="Mu T."/>
            <person name="Zhou J."/>
            <person name="Xu X."/>
        </authorList>
    </citation>
    <scope>NUCLEOTIDE SEQUENCE [LARGE SCALE GENOMIC DNA]</scope>
    <source>
        <strain evidence="7 8">D301</strain>
    </source>
</reference>
<dbReference type="OrthoDB" id="9792021at2"/>
<dbReference type="AlphaFoldDB" id="A0A0G3G7L1"/>
<feature type="signal peptide" evidence="5">
    <location>
        <begin position="1"/>
        <end position="25"/>
    </location>
</feature>
<accession>A0A0G3G7L1</accession>
<dbReference type="STRING" id="106634.TVD_08995"/>
<dbReference type="Proteomes" id="UP000064201">
    <property type="component" value="Chromosome"/>
</dbReference>
<dbReference type="PANTHER" id="PTHR30329">
    <property type="entry name" value="STATOR ELEMENT OF FLAGELLAR MOTOR COMPLEX"/>
    <property type="match status" value="1"/>
</dbReference>
<dbReference type="Pfam" id="PF00691">
    <property type="entry name" value="OmpA"/>
    <property type="match status" value="1"/>
</dbReference>
<evidence type="ECO:0000313" key="8">
    <source>
        <dbReference type="Proteomes" id="UP000064201"/>
    </source>
</evidence>
<dbReference type="GO" id="GO:0009279">
    <property type="term" value="C:cell outer membrane"/>
    <property type="evidence" value="ECO:0007669"/>
    <property type="project" value="UniProtKB-SubCell"/>
</dbReference>
<keyword evidence="7" id="KW-0969">Cilium</keyword>
<keyword evidence="8" id="KW-1185">Reference proteome</keyword>
<dbReference type="SUPFAM" id="SSF103088">
    <property type="entry name" value="OmpA-like"/>
    <property type="match status" value="1"/>
</dbReference>
<dbReference type="InterPro" id="IPR006665">
    <property type="entry name" value="OmpA-like"/>
</dbReference>
<evidence type="ECO:0000256" key="4">
    <source>
        <dbReference type="PROSITE-ProRule" id="PRU00473"/>
    </source>
</evidence>